<feature type="transmembrane region" description="Helical" evidence="9">
    <location>
        <begin position="930"/>
        <end position="954"/>
    </location>
</feature>
<dbReference type="GO" id="GO:0015562">
    <property type="term" value="F:efflux transmembrane transporter activity"/>
    <property type="evidence" value="ECO:0007669"/>
    <property type="project" value="InterPro"/>
</dbReference>
<dbReference type="Gene3D" id="3.30.70.1320">
    <property type="entry name" value="Multidrug efflux transporter AcrB pore domain like"/>
    <property type="match status" value="1"/>
</dbReference>
<name>A0A095TIB5_9GAMM</name>
<dbReference type="InterPro" id="IPR004764">
    <property type="entry name" value="MdtF-like"/>
</dbReference>
<feature type="transmembrane region" description="Helical" evidence="9">
    <location>
        <begin position="871"/>
        <end position="888"/>
    </location>
</feature>
<evidence type="ECO:0000256" key="1">
    <source>
        <dbReference type="ARBA" id="ARBA00004429"/>
    </source>
</evidence>
<dbReference type="GO" id="GO:0005886">
    <property type="term" value="C:plasma membrane"/>
    <property type="evidence" value="ECO:0007669"/>
    <property type="project" value="UniProtKB-SubCell"/>
</dbReference>
<dbReference type="PANTHER" id="PTHR32063">
    <property type="match status" value="1"/>
</dbReference>
<feature type="transmembrane region" description="Helical" evidence="9">
    <location>
        <begin position="12"/>
        <end position="31"/>
    </location>
</feature>
<feature type="transmembrane region" description="Helical" evidence="9">
    <location>
        <begin position="342"/>
        <end position="361"/>
    </location>
</feature>
<proteinExistence type="inferred from homology"/>
<feature type="transmembrane region" description="Helical" evidence="9">
    <location>
        <begin position="895"/>
        <end position="918"/>
    </location>
</feature>
<dbReference type="Pfam" id="PF00873">
    <property type="entry name" value="ACR_tran"/>
    <property type="match status" value="1"/>
</dbReference>
<keyword evidence="7 9" id="KW-1133">Transmembrane helix</keyword>
<comment type="similarity">
    <text evidence="2 9">Belongs to the resistance-nodulation-cell division (RND) (TC 2.A.6) family.</text>
</comment>
<dbReference type="Proteomes" id="UP000029444">
    <property type="component" value="Unassembled WGS sequence"/>
</dbReference>
<protein>
    <recommendedName>
        <fullName evidence="9">Efflux pump membrane transporter</fullName>
    </recommendedName>
</protein>
<dbReference type="SUPFAM" id="SSF82714">
    <property type="entry name" value="Multidrug efflux transporter AcrB TolC docking domain, DN and DC subdomains"/>
    <property type="match status" value="2"/>
</dbReference>
<dbReference type="STRING" id="1177154.Y5S_03646"/>
<evidence type="ECO:0000256" key="5">
    <source>
        <dbReference type="ARBA" id="ARBA00022519"/>
    </source>
</evidence>
<feature type="transmembrane region" description="Helical" evidence="9">
    <location>
        <begin position="368"/>
        <end position="389"/>
    </location>
</feature>
<dbReference type="PROSITE" id="PS50156">
    <property type="entry name" value="SSD"/>
    <property type="match status" value="1"/>
</dbReference>
<evidence type="ECO:0000256" key="4">
    <source>
        <dbReference type="ARBA" id="ARBA00022475"/>
    </source>
</evidence>
<keyword evidence="6 9" id="KW-0812">Transmembrane</keyword>
<dbReference type="PANTHER" id="PTHR32063:SF76">
    <property type="entry name" value="EFFLUX PUMP MEMBRANE TRANSPORTER"/>
    <property type="match status" value="1"/>
</dbReference>
<comment type="subcellular location">
    <subcellularLocation>
        <location evidence="1 9">Cell inner membrane</location>
        <topology evidence="1 9">Multi-pass membrane protein</topology>
    </subcellularLocation>
</comment>
<accession>A0A095TIB5</accession>
<dbReference type="NCBIfam" id="NF000282">
    <property type="entry name" value="RND_permease_1"/>
    <property type="match status" value="1"/>
</dbReference>
<feature type="transmembrane region" description="Helical" evidence="9">
    <location>
        <begin position="975"/>
        <end position="1000"/>
    </location>
</feature>
<keyword evidence="5 9" id="KW-0997">Cell inner membrane</keyword>
<dbReference type="PRINTS" id="PR00702">
    <property type="entry name" value="ACRIFLAVINRP"/>
</dbReference>
<reference evidence="11 12" key="1">
    <citation type="submission" date="2012-09" db="EMBL/GenBank/DDBJ databases">
        <title>Genome Sequence of alkane-degrading Bacterium Alcanivorax sp. 19-m-6.</title>
        <authorList>
            <person name="Lai Q."/>
            <person name="Shao Z."/>
        </authorList>
    </citation>
    <scope>NUCLEOTIDE SEQUENCE [LARGE SCALE GENOMIC DNA]</scope>
    <source>
        <strain evidence="11 12">19-m-6</strain>
    </source>
</reference>
<comment type="caution">
    <text evidence="11">The sequence shown here is derived from an EMBL/GenBank/DDBJ whole genome shotgun (WGS) entry which is preliminary data.</text>
</comment>
<evidence type="ECO:0000256" key="8">
    <source>
        <dbReference type="ARBA" id="ARBA00023136"/>
    </source>
</evidence>
<keyword evidence="4" id="KW-1003">Cell membrane</keyword>
<dbReference type="NCBIfam" id="TIGR00915">
    <property type="entry name" value="2A0602"/>
    <property type="match status" value="1"/>
</dbReference>
<sequence>MISGVFIQRPKLAMVVGLVITFTGLLAMKLLPISEYPEVAPPQISVSASWPGASAAIMEESVGQVIEDVVNGVEGMDYMSSSSSNNGSYSLAITFEVGEDPDMALVRVQNRVKLAEPSLPAEVRAQGLTIDKRSPDILFTINLYSPDGSLDELFIANYSLLNVQNPLKRVDGIADVSVFSAADYSMRLWMDPPKMTALGITPDDIGNALREQNVQTPAGKIGAPPFDGKLSTEYALQMEGRLKDVKEFENIILRADENGGMVRLGDVTRIELGQLSYSIAANYQNHPTTVMAAYLSPGANALATGDALKQALEDLSQTFPDGLDYAIGYDTTRYVEVAIRQVTSSLLMAVGLVILITFIFLGDWRPTLVPTVVIPVSLIGTLAVMLVAGMTINTITLFGLILAIGIVVDDAILVVENTDRHLSEDPNISTRDAVTRTMEEVTGPIIATTLVLLAVFVPVALMPGITGIMYNQFAVTICVAVVLSSVCALSLSPAVASLVLRHGKEEAGWYKLFNKGFAKVTGGYSHIVGGLLGRRGLTLVLYALIMIGLFFGARAVPTGFVPMEDKGLLLVNVQLPDAASINRTEAVVEEVQKMLTADPAVESATMIAGFSMLTGGVQSNGGTGFVVLKHWDDRPDFKDISLAVSARLTQQAYKTIPEAQIQSFPPPSVPGMGAVGGLELVLEDTLGRSHAELAGAMQLLVAAANESPLFSSAYSSFRANVPMYRIDIDRNKAKTLQVPLTNVFTVLQSQLGSSYINDFSLFGRTFRVMMQADPDYRSDLKDIEQLYARSSKGDMVPLSTLLTVSPVLGADISNRYNLYRSAILRASPVTGVSSGDAMQALEGIADRVLPQGYQVEWTGQSYQEKKAGNQIGVAFILAMVFIYLFLVAQYESWSVPAAIILVVPIAVAGAIGGLLMVGQIGIPQLGALDLFAQVGLVLLIGLAAKNAILIVEFARERREQEGLSILEAAAEAGRLRFRAVCMTALSFVLGILPLAFASGAGMFSQLSLGHTVMWGMLAALLIGTPMIPAFYAIVQSTRETLKQKLLK</sequence>
<feature type="domain" description="SSD" evidence="10">
    <location>
        <begin position="372"/>
        <end position="498"/>
    </location>
</feature>
<dbReference type="eggNOG" id="COG0841">
    <property type="taxonomic scope" value="Bacteria"/>
</dbReference>
<feature type="transmembrane region" description="Helical" evidence="9">
    <location>
        <begin position="441"/>
        <end position="461"/>
    </location>
</feature>
<keyword evidence="12" id="KW-1185">Reference proteome</keyword>
<keyword evidence="3 9" id="KW-0813">Transport</keyword>
<dbReference type="GO" id="GO:0042910">
    <property type="term" value="F:xenobiotic transmembrane transporter activity"/>
    <property type="evidence" value="ECO:0007669"/>
    <property type="project" value="TreeGrafter"/>
</dbReference>
<evidence type="ECO:0000256" key="6">
    <source>
        <dbReference type="ARBA" id="ARBA00022692"/>
    </source>
</evidence>
<dbReference type="Gene3D" id="1.20.1640.10">
    <property type="entry name" value="Multidrug efflux transporter AcrB transmembrane domain"/>
    <property type="match status" value="2"/>
</dbReference>
<feature type="transmembrane region" description="Helical" evidence="9">
    <location>
        <begin position="473"/>
        <end position="500"/>
    </location>
</feature>
<dbReference type="EMBL" id="ARXV01000023">
    <property type="protein sequence ID" value="KGD62158.1"/>
    <property type="molecule type" value="Genomic_DNA"/>
</dbReference>
<dbReference type="InterPro" id="IPR000731">
    <property type="entry name" value="SSD"/>
</dbReference>
<evidence type="ECO:0000256" key="2">
    <source>
        <dbReference type="ARBA" id="ARBA00010942"/>
    </source>
</evidence>
<evidence type="ECO:0000313" key="12">
    <source>
        <dbReference type="Proteomes" id="UP000029444"/>
    </source>
</evidence>
<evidence type="ECO:0000256" key="3">
    <source>
        <dbReference type="ARBA" id="ARBA00022448"/>
    </source>
</evidence>
<feature type="transmembrane region" description="Helical" evidence="9">
    <location>
        <begin position="1012"/>
        <end position="1034"/>
    </location>
</feature>
<dbReference type="InterPro" id="IPR001036">
    <property type="entry name" value="Acrflvin-R"/>
</dbReference>
<evidence type="ECO:0000313" key="11">
    <source>
        <dbReference type="EMBL" id="KGD62158.1"/>
    </source>
</evidence>
<dbReference type="RefSeq" id="WP_035235146.1">
    <property type="nucleotide sequence ID" value="NZ_ARXV01000023.1"/>
</dbReference>
<dbReference type="Gene3D" id="3.30.70.1440">
    <property type="entry name" value="Multidrug efflux transporter AcrB pore domain"/>
    <property type="match status" value="1"/>
</dbReference>
<gene>
    <name evidence="11" type="ORF">Y5S_03646</name>
</gene>
<dbReference type="PATRIC" id="fig|1177154.3.peg.3653"/>
<dbReference type="FunFam" id="3.30.70.1430:FF:000001">
    <property type="entry name" value="Efflux pump membrane transporter"/>
    <property type="match status" value="1"/>
</dbReference>
<dbReference type="Gene3D" id="3.30.70.1430">
    <property type="entry name" value="Multidrug efflux transporter AcrB pore domain"/>
    <property type="match status" value="2"/>
</dbReference>
<feature type="transmembrane region" description="Helical" evidence="9">
    <location>
        <begin position="395"/>
        <end position="415"/>
    </location>
</feature>
<keyword evidence="8 9" id="KW-0472">Membrane</keyword>
<dbReference type="AlphaFoldDB" id="A0A095TIB5"/>
<dbReference type="GO" id="GO:0009636">
    <property type="term" value="P:response to toxic substance"/>
    <property type="evidence" value="ECO:0007669"/>
    <property type="project" value="UniProtKB-ARBA"/>
</dbReference>
<evidence type="ECO:0000259" key="10">
    <source>
        <dbReference type="PROSITE" id="PS50156"/>
    </source>
</evidence>
<evidence type="ECO:0000256" key="7">
    <source>
        <dbReference type="ARBA" id="ARBA00022989"/>
    </source>
</evidence>
<evidence type="ECO:0000256" key="9">
    <source>
        <dbReference type="RuleBase" id="RU364070"/>
    </source>
</evidence>
<feature type="transmembrane region" description="Helical" evidence="9">
    <location>
        <begin position="539"/>
        <end position="556"/>
    </location>
</feature>
<dbReference type="SUPFAM" id="SSF82693">
    <property type="entry name" value="Multidrug efflux transporter AcrB pore domain, PN1, PN2, PC1 and PC2 subdomains"/>
    <property type="match status" value="4"/>
</dbReference>
<dbReference type="SUPFAM" id="SSF82866">
    <property type="entry name" value="Multidrug efflux transporter AcrB transmembrane domain"/>
    <property type="match status" value="2"/>
</dbReference>
<dbReference type="InterPro" id="IPR027463">
    <property type="entry name" value="AcrB_DN_DC_subdom"/>
</dbReference>
<dbReference type="OrthoDB" id="9757904at2"/>
<dbReference type="Gene3D" id="3.30.2090.10">
    <property type="entry name" value="Multidrug efflux transporter AcrB TolC docking domain, DN and DC subdomains"/>
    <property type="match status" value="2"/>
</dbReference>
<organism evidence="11 12">
    <name type="scientific">Alcanivorax nanhaiticus</name>
    <dbReference type="NCBI Taxonomy" id="1177154"/>
    <lineage>
        <taxon>Bacteria</taxon>
        <taxon>Pseudomonadati</taxon>
        <taxon>Pseudomonadota</taxon>
        <taxon>Gammaproteobacteria</taxon>
        <taxon>Oceanospirillales</taxon>
        <taxon>Alcanivoracaceae</taxon>
        <taxon>Alcanivorax</taxon>
    </lineage>
</organism>